<dbReference type="InterPro" id="IPR029058">
    <property type="entry name" value="AB_hydrolase_fold"/>
</dbReference>
<dbReference type="InterPro" id="IPR001375">
    <property type="entry name" value="Peptidase_S9_cat"/>
</dbReference>
<dbReference type="Proteomes" id="UP000240527">
    <property type="component" value="Chromosome"/>
</dbReference>
<dbReference type="EMBL" id="CP027850">
    <property type="protein sequence ID" value="AVQ03495.1"/>
    <property type="molecule type" value="Genomic_DNA"/>
</dbReference>
<accession>A0ABM6TJU0</accession>
<gene>
    <name evidence="2" type="ORF">B7G68_17580</name>
</gene>
<dbReference type="Pfam" id="PF00326">
    <property type="entry name" value="Peptidase_S9"/>
    <property type="match status" value="1"/>
</dbReference>
<sequence length="261" mass="27609">MIQPEVFALSAGPVNVLEGAAPDRVIETVSRGELLAYRVAAPKGRVLVCPGGGYLRLMIDSEGTQIAAWLNDLGYDAYVLAHRLPGAPGGKGVWPFDIALTDGLAALERIPRDLPRFVLGLSSGGHLAGALACQPDAELAGVLIAYAPINANHRAYKAPAGKPDYPPAEKQAFYDAWPIGIAEEPHGLPRCPVFLAYALMDQAVPVEHALNLIRTARDAGLDLDAHVFGTAPHGFSLRQLDGTQAAWPGLAADWLARKASS</sequence>
<dbReference type="RefSeq" id="WP_013080510.1">
    <property type="nucleotide sequence ID" value="NZ_CP027850.1"/>
</dbReference>
<proteinExistence type="predicted"/>
<evidence type="ECO:0000313" key="2">
    <source>
        <dbReference type="EMBL" id="AVQ03495.1"/>
    </source>
</evidence>
<dbReference type="Gene3D" id="3.40.50.1820">
    <property type="entry name" value="alpha/beta hydrolase"/>
    <property type="match status" value="1"/>
</dbReference>
<protein>
    <submittedName>
        <fullName evidence="2">Pectin acetylesterase</fullName>
    </submittedName>
</protein>
<name>A0ABM6TJU0_9CAUL</name>
<dbReference type="SUPFAM" id="SSF53474">
    <property type="entry name" value="alpha/beta-Hydrolases"/>
    <property type="match status" value="1"/>
</dbReference>
<evidence type="ECO:0000259" key="1">
    <source>
        <dbReference type="Pfam" id="PF00326"/>
    </source>
</evidence>
<organism evidence="2 3">
    <name type="scientific">Caulobacter segnis</name>
    <dbReference type="NCBI Taxonomy" id="88688"/>
    <lineage>
        <taxon>Bacteria</taxon>
        <taxon>Pseudomonadati</taxon>
        <taxon>Pseudomonadota</taxon>
        <taxon>Alphaproteobacteria</taxon>
        <taxon>Caulobacterales</taxon>
        <taxon>Caulobacteraceae</taxon>
        <taxon>Caulobacter</taxon>
    </lineage>
</organism>
<feature type="domain" description="Peptidase S9 prolyl oligopeptidase catalytic" evidence="1">
    <location>
        <begin position="118"/>
        <end position="236"/>
    </location>
</feature>
<keyword evidence="3" id="KW-1185">Reference proteome</keyword>
<evidence type="ECO:0000313" key="3">
    <source>
        <dbReference type="Proteomes" id="UP000240527"/>
    </source>
</evidence>
<reference evidence="2 3" key="1">
    <citation type="journal article" date="2015" name="Biotechnol. Bioeng.">
        <title>Genome sequence and phenotypic characterization of Caulobacter segnis.</title>
        <authorList>
            <person name="Patel S."/>
            <person name="Fletcher B."/>
            <person name="Scott D.C."/>
            <person name="Ely B."/>
        </authorList>
    </citation>
    <scope>NUCLEOTIDE SEQUENCE [LARGE SCALE GENOMIC DNA]</scope>
    <source>
        <strain evidence="2 3">TK0059</strain>
    </source>
</reference>